<evidence type="ECO:0000313" key="3">
    <source>
        <dbReference type="Proteomes" id="UP001501666"/>
    </source>
</evidence>
<protein>
    <submittedName>
        <fullName evidence="2">Uncharacterized protein</fullName>
    </submittedName>
</protein>
<feature type="region of interest" description="Disordered" evidence="1">
    <location>
        <begin position="1"/>
        <end position="46"/>
    </location>
</feature>
<gene>
    <name evidence="2" type="ORF">GCM10010412_081030</name>
</gene>
<feature type="compositionally biased region" description="Basic and acidic residues" evidence="1">
    <location>
        <begin position="1"/>
        <end position="10"/>
    </location>
</feature>
<dbReference type="EMBL" id="BAAATE010000033">
    <property type="protein sequence ID" value="GAA2691058.1"/>
    <property type="molecule type" value="Genomic_DNA"/>
</dbReference>
<sequence>MAEPEGEHGGVDAGLEQGLGAGMAQDMRVQPLPATGSATQRLRRGSPRAVTADALAARDQAWPAQASAAVAAAETRLQLTREDLQRPRPCRLGQHEVLKPSG</sequence>
<name>A0ABN3T233_9ACTN</name>
<keyword evidence="3" id="KW-1185">Reference proteome</keyword>
<organism evidence="2 3">
    <name type="scientific">Nonomuraea recticatena</name>
    <dbReference type="NCBI Taxonomy" id="46178"/>
    <lineage>
        <taxon>Bacteria</taxon>
        <taxon>Bacillati</taxon>
        <taxon>Actinomycetota</taxon>
        <taxon>Actinomycetes</taxon>
        <taxon>Streptosporangiales</taxon>
        <taxon>Streptosporangiaceae</taxon>
        <taxon>Nonomuraea</taxon>
    </lineage>
</organism>
<comment type="caution">
    <text evidence="2">The sequence shown here is derived from an EMBL/GenBank/DDBJ whole genome shotgun (WGS) entry which is preliminary data.</text>
</comment>
<accession>A0ABN3T233</accession>
<evidence type="ECO:0000256" key="1">
    <source>
        <dbReference type="SAM" id="MobiDB-lite"/>
    </source>
</evidence>
<proteinExistence type="predicted"/>
<reference evidence="2 3" key="1">
    <citation type="journal article" date="2019" name="Int. J. Syst. Evol. Microbiol.">
        <title>The Global Catalogue of Microorganisms (GCM) 10K type strain sequencing project: providing services to taxonomists for standard genome sequencing and annotation.</title>
        <authorList>
            <consortium name="The Broad Institute Genomics Platform"/>
            <consortium name="The Broad Institute Genome Sequencing Center for Infectious Disease"/>
            <person name="Wu L."/>
            <person name="Ma J."/>
        </authorList>
    </citation>
    <scope>NUCLEOTIDE SEQUENCE [LARGE SCALE GENOMIC DNA]</scope>
    <source>
        <strain evidence="2 3">JCM 6835</strain>
    </source>
</reference>
<dbReference type="Proteomes" id="UP001501666">
    <property type="component" value="Unassembled WGS sequence"/>
</dbReference>
<evidence type="ECO:0000313" key="2">
    <source>
        <dbReference type="EMBL" id="GAA2691058.1"/>
    </source>
</evidence>